<evidence type="ECO:0000256" key="4">
    <source>
        <dbReference type="ARBA" id="ARBA00021009"/>
    </source>
</evidence>
<feature type="transmembrane region" description="Helical" evidence="14">
    <location>
        <begin position="287"/>
        <end position="309"/>
    </location>
</feature>
<keyword evidence="9 13" id="KW-0830">Ubiquinone</keyword>
<evidence type="ECO:0000256" key="2">
    <source>
        <dbReference type="ARBA" id="ARBA00004448"/>
    </source>
</evidence>
<gene>
    <name evidence="15" type="primary">ND1</name>
</gene>
<evidence type="ECO:0000313" key="15">
    <source>
        <dbReference type="EMBL" id="ACY09460.1"/>
    </source>
</evidence>
<protein>
    <recommendedName>
        <fullName evidence="4 13">NADH-ubiquinone oxidoreductase chain 1</fullName>
        <ecNumber evidence="13">7.1.1.2</ecNumber>
    </recommendedName>
</protein>
<keyword evidence="10 13" id="KW-0496">Mitochondrion</keyword>
<dbReference type="EC" id="7.1.1.2" evidence="13"/>
<feature type="transmembrane region" description="Helical" evidence="14">
    <location>
        <begin position="110"/>
        <end position="128"/>
    </location>
</feature>
<feature type="transmembrane region" description="Helical" evidence="14">
    <location>
        <begin position="173"/>
        <end position="196"/>
    </location>
</feature>
<organism evidence="15">
    <name type="scientific">Macrocentrus camphoraphilus</name>
    <dbReference type="NCBI Taxonomy" id="684659"/>
    <lineage>
        <taxon>Eukaryota</taxon>
        <taxon>Metazoa</taxon>
        <taxon>Ecdysozoa</taxon>
        <taxon>Arthropoda</taxon>
        <taxon>Hexapoda</taxon>
        <taxon>Insecta</taxon>
        <taxon>Pterygota</taxon>
        <taxon>Neoptera</taxon>
        <taxon>Endopterygota</taxon>
        <taxon>Hymenoptera</taxon>
        <taxon>Apocrita</taxon>
        <taxon>Ichneumonoidea</taxon>
        <taxon>Braconidae</taxon>
        <taxon>Macrocentrinae</taxon>
        <taxon>Macrocentrus</taxon>
    </lineage>
</organism>
<geneLocation type="mitochondrion" evidence="15"/>
<name>D8WHD7_9HYME</name>
<dbReference type="HAMAP" id="MF_01350">
    <property type="entry name" value="NDH1_NuoH"/>
    <property type="match status" value="1"/>
</dbReference>
<reference evidence="15" key="1">
    <citation type="journal article" date="2010" name="BMC Genomics">
        <title>Comparative mitogenomics of Braconidae (Insecta: Hymenoptera) and the phylogenetic utility of mitochondrial genomes with special reference to Holometabolous insects.</title>
        <authorList>
            <person name="Wei S.J."/>
            <person name="Shi M."/>
            <person name="Sharkey M.J."/>
            <person name="van Achterberg C."/>
            <person name="Chen X.X."/>
        </authorList>
    </citation>
    <scope>NUCLEOTIDE SEQUENCE</scope>
</reference>
<comment type="similarity">
    <text evidence="3 12">Belongs to the complex I subunit 1 family.</text>
</comment>
<comment type="function">
    <text evidence="1">Core subunit of the mitochondrial membrane respiratory chain NADH dehydrogenase (Complex I) that is believed to belong to the minimal assembly required for catalysis. Complex I functions in the transfer of electrons from NADH to the respiratory chain. The immediate electron acceptor for the enzyme is believed to be ubiquinone.</text>
</comment>
<evidence type="ECO:0000256" key="3">
    <source>
        <dbReference type="ARBA" id="ARBA00010535"/>
    </source>
</evidence>
<feature type="transmembrane region" description="Helical" evidence="14">
    <location>
        <begin position="229"/>
        <end position="253"/>
    </location>
</feature>
<proteinExistence type="inferred from homology"/>
<evidence type="ECO:0000256" key="5">
    <source>
        <dbReference type="ARBA" id="ARBA00022448"/>
    </source>
</evidence>
<dbReference type="AlphaFoldDB" id="D8WHD7"/>
<dbReference type="EMBL" id="GU097656">
    <property type="protein sequence ID" value="ACY09460.1"/>
    <property type="molecule type" value="Genomic_DNA"/>
</dbReference>
<evidence type="ECO:0000256" key="8">
    <source>
        <dbReference type="ARBA" id="ARBA00022989"/>
    </source>
</evidence>
<evidence type="ECO:0000256" key="1">
    <source>
        <dbReference type="ARBA" id="ARBA00003257"/>
    </source>
</evidence>
<evidence type="ECO:0000256" key="13">
    <source>
        <dbReference type="RuleBase" id="RU000473"/>
    </source>
</evidence>
<dbReference type="InterPro" id="IPR001694">
    <property type="entry name" value="NADH_UbQ_OxRdtase_su1/FPO"/>
</dbReference>
<keyword evidence="12" id="KW-0520">NAD</keyword>
<dbReference type="PANTHER" id="PTHR11432:SF3">
    <property type="entry name" value="NADH-UBIQUINONE OXIDOREDUCTASE CHAIN 1"/>
    <property type="match status" value="1"/>
</dbReference>
<feature type="transmembrane region" description="Helical" evidence="14">
    <location>
        <begin position="6"/>
        <end position="32"/>
    </location>
</feature>
<evidence type="ECO:0000256" key="10">
    <source>
        <dbReference type="ARBA" id="ARBA00023128"/>
    </source>
</evidence>
<dbReference type="PANTHER" id="PTHR11432">
    <property type="entry name" value="NADH DEHYDROGENASE SUBUNIT 1"/>
    <property type="match status" value="1"/>
</dbReference>
<keyword evidence="11 14" id="KW-0472">Membrane</keyword>
<keyword evidence="5" id="KW-0813">Transport</keyword>
<keyword evidence="8 14" id="KW-1133">Transmembrane helix</keyword>
<sequence>MLQMYIYMINSLIMLILVIIMIMISVAFSTLFERKIMSLYHYRKGPNKISFIGLTQPMNDALKLIFKENLMILKVNYFIYLITPIFMLILTFLLWLLYPFYSNMMSFKLNILFFLCIMSMSVYSLMLSGWSSNTNFSMIGTIRSMAQSISYEVIFSIIILISILYTNSFNFKYLMYLNKFISMIYFLPIMFMYMYISMLAEINRTPFDLSESESELISGFNIEYSSKNFMFIFLAEYASILFMMMLITMMFLFNKLIQINFYLNLILLFFVTTWIRMTFPRMRYDKLMYLCWFYILPFTLLNFLMYLFIYKYTIELIIYN</sequence>
<dbReference type="GO" id="GO:0003954">
    <property type="term" value="F:NADH dehydrogenase activity"/>
    <property type="evidence" value="ECO:0007669"/>
    <property type="project" value="TreeGrafter"/>
</dbReference>
<evidence type="ECO:0000256" key="9">
    <source>
        <dbReference type="ARBA" id="ARBA00023075"/>
    </source>
</evidence>
<evidence type="ECO:0000256" key="11">
    <source>
        <dbReference type="ARBA" id="ARBA00023136"/>
    </source>
</evidence>
<dbReference type="Pfam" id="PF00146">
    <property type="entry name" value="NADHdh"/>
    <property type="match status" value="1"/>
</dbReference>
<dbReference type="GO" id="GO:0005743">
    <property type="term" value="C:mitochondrial inner membrane"/>
    <property type="evidence" value="ECO:0007669"/>
    <property type="project" value="UniProtKB-SubCell"/>
</dbReference>
<comment type="subcellular location">
    <subcellularLocation>
        <location evidence="2 12">Mitochondrion inner membrane</location>
        <topology evidence="2 12">Multi-pass membrane protein</topology>
    </subcellularLocation>
</comment>
<dbReference type="GO" id="GO:0008137">
    <property type="term" value="F:NADH dehydrogenase (ubiquinone) activity"/>
    <property type="evidence" value="ECO:0007669"/>
    <property type="project" value="UniProtKB-EC"/>
</dbReference>
<dbReference type="PROSITE" id="PS00668">
    <property type="entry name" value="COMPLEX1_ND1_2"/>
    <property type="match status" value="1"/>
</dbReference>
<evidence type="ECO:0000256" key="12">
    <source>
        <dbReference type="RuleBase" id="RU000471"/>
    </source>
</evidence>
<dbReference type="GO" id="GO:0009060">
    <property type="term" value="P:aerobic respiration"/>
    <property type="evidence" value="ECO:0007669"/>
    <property type="project" value="TreeGrafter"/>
</dbReference>
<evidence type="ECO:0000256" key="6">
    <source>
        <dbReference type="ARBA" id="ARBA00022692"/>
    </source>
</evidence>
<accession>D8WHD7</accession>
<evidence type="ECO:0000256" key="7">
    <source>
        <dbReference type="ARBA" id="ARBA00022792"/>
    </source>
</evidence>
<comment type="catalytic activity">
    <reaction evidence="13">
        <text>a ubiquinone + NADH + 5 H(+)(in) = a ubiquinol + NAD(+) + 4 H(+)(out)</text>
        <dbReference type="Rhea" id="RHEA:29091"/>
        <dbReference type="Rhea" id="RHEA-COMP:9565"/>
        <dbReference type="Rhea" id="RHEA-COMP:9566"/>
        <dbReference type="ChEBI" id="CHEBI:15378"/>
        <dbReference type="ChEBI" id="CHEBI:16389"/>
        <dbReference type="ChEBI" id="CHEBI:17976"/>
        <dbReference type="ChEBI" id="CHEBI:57540"/>
        <dbReference type="ChEBI" id="CHEBI:57945"/>
        <dbReference type="EC" id="7.1.1.2"/>
    </reaction>
</comment>
<keyword evidence="7" id="KW-0999">Mitochondrion inner membrane</keyword>
<feature type="transmembrane region" description="Helical" evidence="14">
    <location>
        <begin position="259"/>
        <end position="275"/>
    </location>
</feature>
<dbReference type="InterPro" id="IPR018086">
    <property type="entry name" value="NADH_UbQ_OxRdtase_su1_CS"/>
</dbReference>
<feature type="transmembrane region" description="Helical" evidence="14">
    <location>
        <begin position="149"/>
        <end position="167"/>
    </location>
</feature>
<feature type="transmembrane region" description="Helical" evidence="14">
    <location>
        <begin position="77"/>
        <end position="98"/>
    </location>
</feature>
<evidence type="ECO:0000256" key="14">
    <source>
        <dbReference type="SAM" id="Phobius"/>
    </source>
</evidence>
<keyword evidence="6 12" id="KW-0812">Transmembrane</keyword>